<dbReference type="Pfam" id="PF03886">
    <property type="entry name" value="ABC_trans_aux"/>
    <property type="match status" value="1"/>
</dbReference>
<dbReference type="RefSeq" id="WP_038466104.1">
    <property type="nucleotide sequence ID" value="NZ_CP008941.1"/>
</dbReference>
<feature type="domain" description="ABC-type transport auxiliary lipoprotein component" evidence="1">
    <location>
        <begin position="33"/>
        <end position="187"/>
    </location>
</feature>
<dbReference type="OrthoDB" id="9808689at2"/>
<sequence length="199" mass="22448">MTQRLYRVLFILCLLLTACGPLIPTPGEAPKRYTLSHLEENNRAPVIPRQLIIEVPTAAVSLDSVRVAVVPAPQQINYYADMEWSDRLPALVQESIVYSLQNQHLFRSVTRSSDGVIPDQSLKIDIRKFYIDQTGIPTAQAEYFIRLMDVGTRHEVASKTFTASIPLRGEVTSELIAAALDRANRQIIEDLQGWLSRHH</sequence>
<accession>A0A077AZF8</accession>
<keyword evidence="3" id="KW-1185">Reference proteome</keyword>
<dbReference type="Gene3D" id="3.40.50.10610">
    <property type="entry name" value="ABC-type transport auxiliary lipoprotein component"/>
    <property type="match status" value="1"/>
</dbReference>
<reference evidence="2 3" key="1">
    <citation type="submission" date="2014-07" db="EMBL/GenBank/DDBJ databases">
        <title>Comparative genomic insights into amoeba endosymbionts belonging to the families of Holosporaceae and Candidatus Midichloriaceae within Rickettsiales.</title>
        <authorList>
            <person name="Wang Z."/>
            <person name="Wu M."/>
        </authorList>
    </citation>
    <scope>NUCLEOTIDE SEQUENCE [LARGE SCALE GENOMIC DNA]</scope>
    <source>
        <strain evidence="2">PRA3</strain>
    </source>
</reference>
<protein>
    <recommendedName>
        <fullName evidence="1">ABC-type transport auxiliary lipoprotein component domain-containing protein</fullName>
    </recommendedName>
</protein>
<dbReference type="EMBL" id="CP008941">
    <property type="protein sequence ID" value="AIK97068.1"/>
    <property type="molecule type" value="Genomic_DNA"/>
</dbReference>
<dbReference type="HOGENOM" id="CLU_093163_1_0_5"/>
<dbReference type="eggNOG" id="COG3218">
    <property type="taxonomic scope" value="Bacteria"/>
</dbReference>
<organism evidence="2 3">
    <name type="scientific">Candidatus Odyssella acanthamoebae</name>
    <dbReference type="NCBI Taxonomy" id="91604"/>
    <lineage>
        <taxon>Bacteria</taxon>
        <taxon>Pseudomonadati</taxon>
        <taxon>Pseudomonadota</taxon>
        <taxon>Alphaproteobacteria</taxon>
        <taxon>Holosporales</taxon>
        <taxon>Candidatus Paracaedibacteraceae</taxon>
        <taxon>Candidatus Odyssella</taxon>
    </lineage>
</organism>
<dbReference type="STRING" id="91604.ID47_10505"/>
<gene>
    <name evidence="2" type="ORF">ID47_10505</name>
</gene>
<dbReference type="AlphaFoldDB" id="A0A077AZF8"/>
<evidence type="ECO:0000313" key="3">
    <source>
        <dbReference type="Proteomes" id="UP000028926"/>
    </source>
</evidence>
<dbReference type="SUPFAM" id="SSF159594">
    <property type="entry name" value="XCC0632-like"/>
    <property type="match status" value="1"/>
</dbReference>
<name>A0A077AZF8_9PROT</name>
<dbReference type="InterPro" id="IPR005586">
    <property type="entry name" value="ABC_trans_aux"/>
</dbReference>
<evidence type="ECO:0000313" key="2">
    <source>
        <dbReference type="EMBL" id="AIK97068.1"/>
    </source>
</evidence>
<dbReference type="KEGG" id="paca:ID47_10505"/>
<dbReference type="PROSITE" id="PS51257">
    <property type="entry name" value="PROKAR_LIPOPROTEIN"/>
    <property type="match status" value="1"/>
</dbReference>
<dbReference type="Proteomes" id="UP000028926">
    <property type="component" value="Chromosome"/>
</dbReference>
<evidence type="ECO:0000259" key="1">
    <source>
        <dbReference type="Pfam" id="PF03886"/>
    </source>
</evidence>
<proteinExistence type="predicted"/>